<gene>
    <name evidence="2" type="ORF">PNK_1475</name>
</gene>
<dbReference type="STRING" id="389348.PNK_1475"/>
<organism evidence="2 3">
    <name type="scientific">Candidatus Protochlamydia naegleriophila</name>
    <dbReference type="NCBI Taxonomy" id="389348"/>
    <lineage>
        <taxon>Bacteria</taxon>
        <taxon>Pseudomonadati</taxon>
        <taxon>Chlamydiota</taxon>
        <taxon>Chlamydiia</taxon>
        <taxon>Parachlamydiales</taxon>
        <taxon>Parachlamydiaceae</taxon>
        <taxon>Candidatus Protochlamydia</taxon>
    </lineage>
</organism>
<dbReference type="RefSeq" id="WP_051981724.1">
    <property type="nucleotide sequence ID" value="NZ_LN879502.1"/>
</dbReference>
<proteinExistence type="predicted"/>
<name>A0A0U5JC94_9BACT</name>
<dbReference type="GO" id="GO:0046047">
    <property type="term" value="P:TTP catabolic process"/>
    <property type="evidence" value="ECO:0007669"/>
    <property type="project" value="TreeGrafter"/>
</dbReference>
<dbReference type="Proteomes" id="UP000069902">
    <property type="component" value="Chromosome cPNK"/>
</dbReference>
<dbReference type="InParanoid" id="A0A0U5JC94"/>
<accession>A0A0U5JC94</accession>
<evidence type="ECO:0000259" key="1">
    <source>
        <dbReference type="Pfam" id="PF03819"/>
    </source>
</evidence>
<dbReference type="GO" id="GO:0046061">
    <property type="term" value="P:dATP catabolic process"/>
    <property type="evidence" value="ECO:0007669"/>
    <property type="project" value="TreeGrafter"/>
</dbReference>
<dbReference type="GO" id="GO:0046081">
    <property type="term" value="P:dUTP catabolic process"/>
    <property type="evidence" value="ECO:0007669"/>
    <property type="project" value="TreeGrafter"/>
</dbReference>
<dbReference type="GO" id="GO:0046076">
    <property type="term" value="P:dTTP catabolic process"/>
    <property type="evidence" value="ECO:0007669"/>
    <property type="project" value="TreeGrafter"/>
</dbReference>
<dbReference type="InterPro" id="IPR004518">
    <property type="entry name" value="MazG-like_dom"/>
</dbReference>
<dbReference type="GO" id="GO:0047429">
    <property type="term" value="F:nucleoside triphosphate diphosphatase activity"/>
    <property type="evidence" value="ECO:0007669"/>
    <property type="project" value="TreeGrafter"/>
</dbReference>
<dbReference type="GO" id="GO:0006203">
    <property type="term" value="P:dGTP catabolic process"/>
    <property type="evidence" value="ECO:0007669"/>
    <property type="project" value="TreeGrafter"/>
</dbReference>
<dbReference type="GO" id="GO:0006950">
    <property type="term" value="P:response to stress"/>
    <property type="evidence" value="ECO:0007669"/>
    <property type="project" value="UniProtKB-ARBA"/>
</dbReference>
<dbReference type="GO" id="GO:0046052">
    <property type="term" value="P:UTP catabolic process"/>
    <property type="evidence" value="ECO:0007669"/>
    <property type="project" value="TreeGrafter"/>
</dbReference>
<protein>
    <submittedName>
        <fullName evidence="2">MazG family protein</fullName>
    </submittedName>
</protein>
<dbReference type="Pfam" id="PF03819">
    <property type="entry name" value="MazG"/>
    <property type="match status" value="1"/>
</dbReference>
<dbReference type="InterPro" id="IPR011551">
    <property type="entry name" value="NTP_PyrPHydrolase_MazG"/>
</dbReference>
<dbReference type="AlphaFoldDB" id="A0A0U5JC94"/>
<reference evidence="3" key="1">
    <citation type="submission" date="2015-09" db="EMBL/GenBank/DDBJ databases">
        <authorList>
            <person name="Bertelli C."/>
        </authorList>
    </citation>
    <scope>NUCLEOTIDE SEQUENCE [LARGE SCALE GENOMIC DNA]</scope>
    <source>
        <strain evidence="3">KNic</strain>
    </source>
</reference>
<dbReference type="CDD" id="cd11528">
    <property type="entry name" value="NTP-PPase_MazG_Nterm"/>
    <property type="match status" value="1"/>
</dbReference>
<dbReference type="KEGG" id="pnl:PNK_1475"/>
<dbReference type="NCBIfam" id="TIGR00444">
    <property type="entry name" value="mazG"/>
    <property type="match status" value="1"/>
</dbReference>
<keyword evidence="3" id="KW-1185">Reference proteome</keyword>
<feature type="domain" description="NTP pyrophosphohydrolase MazG-like" evidence="1">
    <location>
        <begin position="26"/>
        <end position="99"/>
    </location>
</feature>
<dbReference type="SUPFAM" id="SSF101386">
    <property type="entry name" value="all-alpha NTP pyrophosphatases"/>
    <property type="match status" value="1"/>
</dbReference>
<dbReference type="FunCoup" id="A0A0U5JC94">
    <property type="interactions" value="170"/>
</dbReference>
<evidence type="ECO:0000313" key="3">
    <source>
        <dbReference type="Proteomes" id="UP000069902"/>
    </source>
</evidence>
<sequence length="212" mass="24270">MDDFKKLVTIIERLLAPDGCPWDREQTLHSMRSSLIEETYEVVEAIDLDDAEKMKEELGDLCFNVAFLSKLAEKEGRFSLQDVLQEIAEKLIRRHPHIFAEAKIGTADEVLKQWEAIKRKEKGENSVKSALDGIPKDLPSLARAQKVIKRFQKAGFEWQEASIPSQSEDVFAQDLLDLIKRGVQNGLDAETALRKTLSQIEQQFRVWESTQE</sequence>
<dbReference type="PANTHER" id="PTHR30522">
    <property type="entry name" value="NUCLEOSIDE TRIPHOSPHATE PYROPHOSPHOHYDROLASE"/>
    <property type="match status" value="1"/>
</dbReference>
<dbReference type="InterPro" id="IPR048015">
    <property type="entry name" value="NTP-PPase_MazG-like_N"/>
</dbReference>
<dbReference type="FunFam" id="1.10.287.1080:FF:000001">
    <property type="entry name" value="Nucleoside triphosphate pyrophosphohydrolase"/>
    <property type="match status" value="1"/>
</dbReference>
<evidence type="ECO:0000313" key="2">
    <source>
        <dbReference type="EMBL" id="CUI17086.1"/>
    </source>
</evidence>
<dbReference type="PATRIC" id="fig|389348.3.peg.1655"/>
<dbReference type="PANTHER" id="PTHR30522:SF0">
    <property type="entry name" value="NUCLEOSIDE TRIPHOSPHATE PYROPHOSPHOHYDROLASE"/>
    <property type="match status" value="1"/>
</dbReference>
<dbReference type="Gene3D" id="1.10.287.1080">
    <property type="entry name" value="MazG-like"/>
    <property type="match status" value="2"/>
</dbReference>
<dbReference type="EMBL" id="LN879502">
    <property type="protein sequence ID" value="CUI17086.1"/>
    <property type="molecule type" value="Genomic_DNA"/>
</dbReference>